<feature type="signal peptide" evidence="1">
    <location>
        <begin position="1"/>
        <end position="24"/>
    </location>
</feature>
<evidence type="ECO:0000256" key="1">
    <source>
        <dbReference type="SAM" id="SignalP"/>
    </source>
</evidence>
<dbReference type="RefSeq" id="WP_130608647.1">
    <property type="nucleotide sequence ID" value="NZ_AP019368.1"/>
</dbReference>
<feature type="chain" id="PRO_5020856735" description="Lipoprotein" evidence="1">
    <location>
        <begin position="25"/>
        <end position="361"/>
    </location>
</feature>
<dbReference type="KEGG" id="sbf:JCM31447_16690"/>
<reference evidence="2 3" key="1">
    <citation type="submission" date="2018-12" db="EMBL/GenBank/DDBJ databases">
        <title>Rubrispira sanarue gen. nov., sp., nov., a member of the order Silvanigrellales, isolated from a brackish lake in Hamamatsu Japan.</title>
        <authorList>
            <person name="Maejima Y."/>
            <person name="Iino T."/>
            <person name="Muraguchi Y."/>
            <person name="Fukuda K."/>
            <person name="Nojiri H."/>
            <person name="Ohkuma M."/>
            <person name="Moriuchi R."/>
            <person name="Dohra H."/>
            <person name="Kimbara K."/>
            <person name="Shintani M."/>
        </authorList>
    </citation>
    <scope>NUCLEOTIDE SEQUENCE [LARGE SCALE GENOMIC DNA]</scope>
    <source>
        <strain evidence="2 3">RF1110005</strain>
    </source>
</reference>
<evidence type="ECO:0000313" key="3">
    <source>
        <dbReference type="Proteomes" id="UP000291236"/>
    </source>
</evidence>
<proteinExistence type="predicted"/>
<sequence length="361" mass="41407">MFASINKIKVAFLFVTLISFSTFSCKNHTENAIDTRQAKKIAYLINTNNGDLVFCDINIDEFNNCNFLNSGNSAVDKKLKEIFTDYVSTVYYNEHIYVINEKSDTGDITEENKFYALSIEKNSRNLQIKKQFSQFKNPLGLTIHNNQLFVAHNPLEIGNIISYINLENIEDNPKPIKVKGLDSYNNYPHDGIYFYQNKIYLINRYSNSSTNNAKKNTENTYKFIVSCDFDDKSNIAINCKDFNNKVKYENINGKSALLNLDKIVINKNHIYSIATLGGNKGFVSNIKTNEANFIFSSYEKEYEPTDIAFINENTYVLNGKDPMLKCKANEGSGILEKCEKIYFYNTKISGKIFNKIIFVDI</sequence>
<evidence type="ECO:0000313" key="2">
    <source>
        <dbReference type="EMBL" id="BBH53226.1"/>
    </source>
</evidence>
<organism evidence="2 3">
    <name type="scientific">Fluviispira sanaruensis</name>
    <dbReference type="NCBI Taxonomy" id="2493639"/>
    <lineage>
        <taxon>Bacteria</taxon>
        <taxon>Pseudomonadati</taxon>
        <taxon>Bdellovibrionota</taxon>
        <taxon>Oligoflexia</taxon>
        <taxon>Silvanigrellales</taxon>
        <taxon>Silvanigrellaceae</taxon>
        <taxon>Fluviispira</taxon>
    </lineage>
</organism>
<dbReference type="PROSITE" id="PS51257">
    <property type="entry name" value="PROKAR_LIPOPROTEIN"/>
    <property type="match status" value="1"/>
</dbReference>
<dbReference type="SUPFAM" id="SSF63825">
    <property type="entry name" value="YWTD domain"/>
    <property type="match status" value="1"/>
</dbReference>
<accession>A0A4P2VJB4</accession>
<gene>
    <name evidence="2" type="ORF">JCM31447_16690</name>
</gene>
<evidence type="ECO:0008006" key="4">
    <source>
        <dbReference type="Google" id="ProtNLM"/>
    </source>
</evidence>
<dbReference type="EMBL" id="AP019368">
    <property type="protein sequence ID" value="BBH53226.1"/>
    <property type="molecule type" value="Genomic_DNA"/>
</dbReference>
<dbReference type="AlphaFoldDB" id="A0A4P2VJB4"/>
<protein>
    <recommendedName>
        <fullName evidence="4">Lipoprotein</fullName>
    </recommendedName>
</protein>
<keyword evidence="3" id="KW-1185">Reference proteome</keyword>
<keyword evidence="1" id="KW-0732">Signal</keyword>
<name>A0A4P2VJB4_FLUSA</name>
<dbReference type="Proteomes" id="UP000291236">
    <property type="component" value="Chromosome"/>
</dbReference>